<sequence>QDAVGAHRDSQDSCLNATVGLSRLVDALNPSKLNPNHSYENNSLMAEMPFSCLDCGKVYKHKQSLGLHKRVFCGKEPKIQCPYCPKKLYRRRDIINHIRQSHEVCFIENGLIDHM</sequence>
<proteinExistence type="predicted"/>
<feature type="domain" description="C2H2-type" evidence="2">
    <location>
        <begin position="50"/>
        <end position="77"/>
    </location>
</feature>
<evidence type="ECO:0000313" key="3">
    <source>
        <dbReference type="EMBL" id="JAS22416.1"/>
    </source>
</evidence>
<keyword evidence="1" id="KW-0863">Zinc-finger</keyword>
<protein>
    <recommendedName>
        <fullName evidence="2">C2H2-type domain-containing protein</fullName>
    </recommendedName>
</protein>
<reference evidence="3" key="1">
    <citation type="submission" date="2015-12" db="EMBL/GenBank/DDBJ databases">
        <title>De novo transcriptome assembly of four potential Pierce s Disease insect vectors from Arizona vineyards.</title>
        <authorList>
            <person name="Tassone E.E."/>
        </authorList>
    </citation>
    <scope>NUCLEOTIDE SEQUENCE</scope>
</reference>
<dbReference type="EMBL" id="GEDC01014882">
    <property type="protein sequence ID" value="JAS22416.1"/>
    <property type="molecule type" value="Transcribed_RNA"/>
</dbReference>
<dbReference type="AlphaFoldDB" id="A0A1B6D9U4"/>
<dbReference type="Pfam" id="PF00096">
    <property type="entry name" value="zf-C2H2"/>
    <property type="match status" value="2"/>
</dbReference>
<dbReference type="PROSITE" id="PS00028">
    <property type="entry name" value="ZINC_FINGER_C2H2_1"/>
    <property type="match status" value="1"/>
</dbReference>
<dbReference type="InterPro" id="IPR036236">
    <property type="entry name" value="Znf_C2H2_sf"/>
</dbReference>
<gene>
    <name evidence="3" type="ORF">g.44354</name>
</gene>
<keyword evidence="1" id="KW-0479">Metal-binding</keyword>
<dbReference type="SUPFAM" id="SSF57667">
    <property type="entry name" value="beta-beta-alpha zinc fingers"/>
    <property type="match status" value="1"/>
</dbReference>
<organism evidence="3">
    <name type="scientific">Clastoptera arizonana</name>
    <name type="common">Arizona spittle bug</name>
    <dbReference type="NCBI Taxonomy" id="38151"/>
    <lineage>
        <taxon>Eukaryota</taxon>
        <taxon>Metazoa</taxon>
        <taxon>Ecdysozoa</taxon>
        <taxon>Arthropoda</taxon>
        <taxon>Hexapoda</taxon>
        <taxon>Insecta</taxon>
        <taxon>Pterygota</taxon>
        <taxon>Neoptera</taxon>
        <taxon>Paraneoptera</taxon>
        <taxon>Hemiptera</taxon>
        <taxon>Auchenorrhyncha</taxon>
        <taxon>Cercopoidea</taxon>
        <taxon>Clastopteridae</taxon>
        <taxon>Clastoptera</taxon>
    </lineage>
</organism>
<evidence type="ECO:0000259" key="2">
    <source>
        <dbReference type="PROSITE" id="PS50157"/>
    </source>
</evidence>
<dbReference type="GO" id="GO:0008270">
    <property type="term" value="F:zinc ion binding"/>
    <property type="evidence" value="ECO:0007669"/>
    <property type="project" value="UniProtKB-KW"/>
</dbReference>
<name>A0A1B6D9U4_9HEMI</name>
<dbReference type="PROSITE" id="PS50157">
    <property type="entry name" value="ZINC_FINGER_C2H2_2"/>
    <property type="match status" value="1"/>
</dbReference>
<keyword evidence="1" id="KW-0862">Zinc</keyword>
<dbReference type="SMART" id="SM00355">
    <property type="entry name" value="ZnF_C2H2"/>
    <property type="match status" value="2"/>
</dbReference>
<accession>A0A1B6D9U4</accession>
<dbReference type="InterPro" id="IPR013087">
    <property type="entry name" value="Znf_C2H2_type"/>
</dbReference>
<evidence type="ECO:0000256" key="1">
    <source>
        <dbReference type="PROSITE-ProRule" id="PRU00042"/>
    </source>
</evidence>
<dbReference type="Gene3D" id="3.30.160.60">
    <property type="entry name" value="Classic Zinc Finger"/>
    <property type="match status" value="1"/>
</dbReference>
<feature type="non-terminal residue" evidence="3">
    <location>
        <position position="1"/>
    </location>
</feature>